<dbReference type="SUPFAM" id="SSF54373">
    <property type="entry name" value="FAD-linked reductases, C-terminal domain"/>
    <property type="match status" value="1"/>
</dbReference>
<evidence type="ECO:0000259" key="2">
    <source>
        <dbReference type="Pfam" id="PF01266"/>
    </source>
</evidence>
<dbReference type="Gene3D" id="3.50.50.60">
    <property type="entry name" value="FAD/NAD(P)-binding domain"/>
    <property type="match status" value="2"/>
</dbReference>
<evidence type="ECO:0000313" key="4">
    <source>
        <dbReference type="Proteomes" id="UP000093111"/>
    </source>
</evidence>
<organism evidence="3 4">
    <name type="scientific">Pararhizobium polonicum</name>
    <dbReference type="NCBI Taxonomy" id="1612624"/>
    <lineage>
        <taxon>Bacteria</taxon>
        <taxon>Pseudomonadati</taxon>
        <taxon>Pseudomonadota</taxon>
        <taxon>Alphaproteobacteria</taxon>
        <taxon>Hyphomicrobiales</taxon>
        <taxon>Rhizobiaceae</taxon>
        <taxon>Rhizobium/Agrobacterium group</taxon>
        <taxon>Pararhizobium</taxon>
    </lineage>
</organism>
<comment type="caution">
    <text evidence="3">The sequence shown here is derived from an EMBL/GenBank/DDBJ whole genome shotgun (WGS) entry which is preliminary data.</text>
</comment>
<dbReference type="Gene3D" id="3.30.9.10">
    <property type="entry name" value="D-Amino Acid Oxidase, subunit A, domain 2"/>
    <property type="match status" value="1"/>
</dbReference>
<dbReference type="SUPFAM" id="SSF51905">
    <property type="entry name" value="FAD/NAD(P)-binding domain"/>
    <property type="match status" value="1"/>
</dbReference>
<dbReference type="GO" id="GO:0016491">
    <property type="term" value="F:oxidoreductase activity"/>
    <property type="evidence" value="ECO:0007669"/>
    <property type="project" value="UniProtKB-KW"/>
</dbReference>
<dbReference type="Proteomes" id="UP000093111">
    <property type="component" value="Unassembled WGS sequence"/>
</dbReference>
<dbReference type="OrthoDB" id="9805337at2"/>
<dbReference type="PANTHER" id="PTHR13847:SF289">
    <property type="entry name" value="GLYCINE OXIDASE"/>
    <property type="match status" value="1"/>
</dbReference>
<dbReference type="PANTHER" id="PTHR13847">
    <property type="entry name" value="SARCOSINE DEHYDROGENASE-RELATED"/>
    <property type="match status" value="1"/>
</dbReference>
<evidence type="ECO:0000313" key="3">
    <source>
        <dbReference type="EMBL" id="OBZ92707.1"/>
    </source>
</evidence>
<keyword evidence="4" id="KW-1185">Reference proteome</keyword>
<feature type="domain" description="FAD dependent oxidoreductase" evidence="2">
    <location>
        <begin position="4"/>
        <end position="396"/>
    </location>
</feature>
<dbReference type="RefSeq" id="WP_068957857.1">
    <property type="nucleotide sequence ID" value="NZ_LGLV01000018.1"/>
</dbReference>
<sequence>MKTDVVVLGAGIVGLSTAIHLARRGKSVVLLDRRGAGEETSYGNAGLIQREGVFPYGFPHDFGALFRYALNNTIDAHYHFRALPGLVPFLIRYWWNSGFTQHQNIASMYAPLIENSIAEHSDLIDASGAGDLIRKDGWMKVFRTEAARDAAYKEAEKLSSTFGVNHQKLSSSELKVMEPSIRAELTGGLRWTDPWSIRDPHSLNKAYLSYFQSLGGRLVSGDAATLEHILEGAGWRVATPEGPLEAKEVVVALGPWADTVTKKLGYRFPLAVKRGYHMHYGMEEGAQLNNWVLDAEKGYFLAPMLRGIRLTTGAEFANRDAPKTPVQLTRAERVAREFFPLAERRDEEPWMGARPCTPDMMPIIGKAPRHEGLWFAFGHAHHGMTLGPVTGRALAEKMTGEKTVIDIKPFRPDRFLA</sequence>
<dbReference type="InterPro" id="IPR036188">
    <property type="entry name" value="FAD/NAD-bd_sf"/>
</dbReference>
<dbReference type="STRING" id="1612624.ADU59_25330"/>
<gene>
    <name evidence="3" type="ORF">ADU59_25330</name>
</gene>
<name>A0A1C7NUM9_9HYPH</name>
<accession>A0A1C7NUM9</accession>
<dbReference type="InterPro" id="IPR006076">
    <property type="entry name" value="FAD-dep_OxRdtase"/>
</dbReference>
<evidence type="ECO:0000256" key="1">
    <source>
        <dbReference type="ARBA" id="ARBA00023002"/>
    </source>
</evidence>
<keyword evidence="1" id="KW-0560">Oxidoreductase</keyword>
<proteinExistence type="predicted"/>
<protein>
    <submittedName>
        <fullName evidence="3">Amino acid dehydrogenase</fullName>
    </submittedName>
</protein>
<dbReference type="Pfam" id="PF01266">
    <property type="entry name" value="DAO"/>
    <property type="match status" value="1"/>
</dbReference>
<dbReference type="AlphaFoldDB" id="A0A1C7NUM9"/>
<dbReference type="GO" id="GO:0005737">
    <property type="term" value="C:cytoplasm"/>
    <property type="evidence" value="ECO:0007669"/>
    <property type="project" value="TreeGrafter"/>
</dbReference>
<dbReference type="PATRIC" id="fig|1612624.7.peg.2775"/>
<dbReference type="EMBL" id="LGLV01000018">
    <property type="protein sequence ID" value="OBZ92707.1"/>
    <property type="molecule type" value="Genomic_DNA"/>
</dbReference>
<reference evidence="3 4" key="1">
    <citation type="journal article" date="2016" name="Syst. Appl. Microbiol.">
        <title>Pararhizobium polonicum sp. nov. isolated from tumors on stone fruit rootstocks.</title>
        <authorList>
            <person name="Pulawska J."/>
            <person name="Kuzmanovic N."/>
            <person name="Willems A."/>
            <person name="Pothier J.F."/>
        </authorList>
    </citation>
    <scope>NUCLEOTIDE SEQUENCE [LARGE SCALE GENOMIC DNA]</scope>
    <source>
        <strain evidence="3 4">F5.1</strain>
    </source>
</reference>